<dbReference type="InterPro" id="IPR036661">
    <property type="entry name" value="Luciferase-like_sf"/>
</dbReference>
<evidence type="ECO:0000259" key="7">
    <source>
        <dbReference type="Pfam" id="PF00296"/>
    </source>
</evidence>
<proteinExistence type="inferred from homology"/>
<evidence type="ECO:0000256" key="2">
    <source>
        <dbReference type="ARBA" id="ARBA00022643"/>
    </source>
</evidence>
<feature type="binding site" evidence="6">
    <location>
        <position position="58"/>
    </location>
    <ligand>
        <name>FMN</name>
        <dbReference type="ChEBI" id="CHEBI:58210"/>
    </ligand>
</feature>
<dbReference type="NCBIfam" id="TIGR03860">
    <property type="entry name" value="FMN_nitrolo"/>
    <property type="match status" value="1"/>
</dbReference>
<keyword evidence="2 6" id="KW-0288">FMN</keyword>
<evidence type="ECO:0000313" key="9">
    <source>
        <dbReference type="Proteomes" id="UP000252081"/>
    </source>
</evidence>
<evidence type="ECO:0000256" key="5">
    <source>
        <dbReference type="ARBA" id="ARBA00033748"/>
    </source>
</evidence>
<keyword evidence="1 6" id="KW-0285">Flavoprotein</keyword>
<dbReference type="SUPFAM" id="SSF51679">
    <property type="entry name" value="Bacterial luciferase-like"/>
    <property type="match status" value="1"/>
</dbReference>
<evidence type="ECO:0000256" key="3">
    <source>
        <dbReference type="ARBA" id="ARBA00023002"/>
    </source>
</evidence>
<organism evidence="8 9">
    <name type="scientific">Pedobacter miscanthi</name>
    <dbReference type="NCBI Taxonomy" id="2259170"/>
    <lineage>
        <taxon>Bacteria</taxon>
        <taxon>Pseudomonadati</taxon>
        <taxon>Bacteroidota</taxon>
        <taxon>Sphingobacteriia</taxon>
        <taxon>Sphingobacteriales</taxon>
        <taxon>Sphingobacteriaceae</taxon>
        <taxon>Pedobacter</taxon>
    </lineage>
</organism>
<dbReference type="Proteomes" id="UP000252081">
    <property type="component" value="Unassembled WGS sequence"/>
</dbReference>
<evidence type="ECO:0000256" key="6">
    <source>
        <dbReference type="PIRSR" id="PIRSR000337-1"/>
    </source>
</evidence>
<dbReference type="GO" id="GO:0016705">
    <property type="term" value="F:oxidoreductase activity, acting on paired donors, with incorporation or reduction of molecular oxygen"/>
    <property type="evidence" value="ECO:0007669"/>
    <property type="project" value="InterPro"/>
</dbReference>
<dbReference type="PANTHER" id="PTHR30011:SF16">
    <property type="entry name" value="C2H2 FINGER DOMAIN TRANSCRIPTION FACTOR (EUROFUNG)-RELATED"/>
    <property type="match status" value="1"/>
</dbReference>
<protein>
    <submittedName>
        <fullName evidence="8">LLM class flavin-dependent oxidoreductase</fullName>
    </submittedName>
</protein>
<comment type="similarity">
    <text evidence="5">Belongs to the NtaA/SnaA/DszA monooxygenase family.</text>
</comment>
<evidence type="ECO:0000313" key="8">
    <source>
        <dbReference type="EMBL" id="RBQ07850.1"/>
    </source>
</evidence>
<dbReference type="Gene3D" id="3.20.20.30">
    <property type="entry name" value="Luciferase-like domain"/>
    <property type="match status" value="1"/>
</dbReference>
<gene>
    <name evidence="8" type="ORF">DRW42_09605</name>
</gene>
<dbReference type="GO" id="GO:0004497">
    <property type="term" value="F:monooxygenase activity"/>
    <property type="evidence" value="ECO:0007669"/>
    <property type="project" value="UniProtKB-KW"/>
</dbReference>
<feature type="binding site" evidence="6">
    <location>
        <position position="99"/>
    </location>
    <ligand>
        <name>FMN</name>
        <dbReference type="ChEBI" id="CHEBI:58210"/>
    </ligand>
</feature>
<keyword evidence="3" id="KW-0560">Oxidoreductase</keyword>
<feature type="domain" description="Luciferase-like" evidence="7">
    <location>
        <begin position="34"/>
        <end position="384"/>
    </location>
</feature>
<dbReference type="InterPro" id="IPR051260">
    <property type="entry name" value="Diverse_substr_monoxygenases"/>
</dbReference>
<dbReference type="PIRSF" id="PIRSF000337">
    <property type="entry name" value="NTA_MOA"/>
    <property type="match status" value="1"/>
</dbReference>
<dbReference type="InterPro" id="IPR011251">
    <property type="entry name" value="Luciferase-like_dom"/>
</dbReference>
<keyword evidence="4" id="KW-0503">Monooxygenase</keyword>
<accession>A0A366L240</accession>
<name>A0A366L240_9SPHI</name>
<dbReference type="OrthoDB" id="3265338at2"/>
<dbReference type="AlphaFoldDB" id="A0A366L240"/>
<dbReference type="CDD" id="cd01095">
    <property type="entry name" value="Nitrilotriacetate_monoxgenase"/>
    <property type="match status" value="1"/>
</dbReference>
<dbReference type="RefSeq" id="WP_113948609.1">
    <property type="nucleotide sequence ID" value="NZ_QNQU01000007.1"/>
</dbReference>
<dbReference type="InterPro" id="IPR016215">
    <property type="entry name" value="NTA_MOA"/>
</dbReference>
<keyword evidence="9" id="KW-1185">Reference proteome</keyword>
<feature type="binding site" evidence="6">
    <location>
        <position position="153"/>
    </location>
    <ligand>
        <name>FMN</name>
        <dbReference type="ChEBI" id="CHEBI:58210"/>
    </ligand>
</feature>
<evidence type="ECO:0000256" key="1">
    <source>
        <dbReference type="ARBA" id="ARBA00022630"/>
    </source>
</evidence>
<evidence type="ECO:0000256" key="4">
    <source>
        <dbReference type="ARBA" id="ARBA00023033"/>
    </source>
</evidence>
<dbReference type="Pfam" id="PF00296">
    <property type="entry name" value="Bac_luciferase"/>
    <property type="match status" value="1"/>
</dbReference>
<dbReference type="EMBL" id="QNQU01000007">
    <property type="protein sequence ID" value="RBQ07850.1"/>
    <property type="molecule type" value="Genomic_DNA"/>
</dbReference>
<feature type="binding site" evidence="6">
    <location>
        <position position="149"/>
    </location>
    <ligand>
        <name>FMN</name>
        <dbReference type="ChEBI" id="CHEBI:58210"/>
    </ligand>
</feature>
<reference evidence="8 9" key="1">
    <citation type="submission" date="2018-07" db="EMBL/GenBank/DDBJ databases">
        <title>A draft genome of a endophytic bacteria, a new species of Pedobacter.</title>
        <authorList>
            <person name="Zhang Z.D."/>
            <person name="Chen Z.J."/>
        </authorList>
    </citation>
    <scope>NUCLEOTIDE SEQUENCE [LARGE SCALE GENOMIC DNA]</scope>
    <source>
        <strain evidence="8 9">RS10</strain>
    </source>
</reference>
<comment type="caution">
    <text evidence="8">The sequence shown here is derived from an EMBL/GenBank/DDBJ whole genome shotgun (WGS) entry which is preliminary data.</text>
</comment>
<feature type="binding site" evidence="6">
    <location>
        <position position="224"/>
    </location>
    <ligand>
        <name>FMN</name>
        <dbReference type="ChEBI" id="CHEBI:58210"/>
    </ligand>
</feature>
<sequence>MKEQYLMLTAFFFNPQGDNRMSWRYPSAAGKEIYSLDYYKKLAQAAEGACLDAIFLADHVGIWDSYPSNITHYANSRLEPITLLSALSAVTSKIGLLSTISASFSEPYNLARALASLDHLSNGRSGWNVVTSGMKEEAMNYGRDETIEHANRYQRAEEYIRLAKSLWDSWEDEALVMDKASGIFANKDLVHHVDHNGDFFKVRGPLNVPRPVQGHPIIIQAGGSEDGRNLAAKHADLNFALLRSIKEGILYREDFDRRLAKFGREPSSLKILPGILPIVTDSKDELAEKQALLENLVPEQVGIDLVSSWVGMDLSGYPLDGPIPELPEETNFNGQRTNLVKIKQYKSEGLTLKEVARIVSSAGSAPTVGGNAKEIADQLEEWFKVRAADGFALMFPTIPEDWMRFMKEVMPELQRRGLVRKEYGPGTLRDRLNLPRPVNQFAAK</sequence>
<dbReference type="PANTHER" id="PTHR30011">
    <property type="entry name" value="ALKANESULFONATE MONOOXYGENASE-RELATED"/>
    <property type="match status" value="1"/>
</dbReference>